<name>A0ABQ5BDM7_9ASTR</name>
<dbReference type="EMBL" id="BQNB010013142">
    <property type="protein sequence ID" value="GJT12364.1"/>
    <property type="molecule type" value="Genomic_DNA"/>
</dbReference>
<organism evidence="1 2">
    <name type="scientific">Tanacetum coccineum</name>
    <dbReference type="NCBI Taxonomy" id="301880"/>
    <lineage>
        <taxon>Eukaryota</taxon>
        <taxon>Viridiplantae</taxon>
        <taxon>Streptophyta</taxon>
        <taxon>Embryophyta</taxon>
        <taxon>Tracheophyta</taxon>
        <taxon>Spermatophyta</taxon>
        <taxon>Magnoliopsida</taxon>
        <taxon>eudicotyledons</taxon>
        <taxon>Gunneridae</taxon>
        <taxon>Pentapetalae</taxon>
        <taxon>asterids</taxon>
        <taxon>campanulids</taxon>
        <taxon>Asterales</taxon>
        <taxon>Asteraceae</taxon>
        <taxon>Asteroideae</taxon>
        <taxon>Anthemideae</taxon>
        <taxon>Anthemidinae</taxon>
        <taxon>Tanacetum</taxon>
    </lineage>
</organism>
<protein>
    <submittedName>
        <fullName evidence="1">Uncharacterized protein</fullName>
    </submittedName>
</protein>
<comment type="caution">
    <text evidence="1">The sequence shown here is derived from an EMBL/GenBank/DDBJ whole genome shotgun (WGS) entry which is preliminary data.</text>
</comment>
<reference evidence="1" key="2">
    <citation type="submission" date="2022-01" db="EMBL/GenBank/DDBJ databases">
        <authorList>
            <person name="Yamashiro T."/>
            <person name="Shiraishi A."/>
            <person name="Satake H."/>
            <person name="Nakayama K."/>
        </authorList>
    </citation>
    <scope>NUCLEOTIDE SEQUENCE</scope>
</reference>
<dbReference type="Proteomes" id="UP001151760">
    <property type="component" value="Unassembled WGS sequence"/>
</dbReference>
<evidence type="ECO:0000313" key="1">
    <source>
        <dbReference type="EMBL" id="GJT12364.1"/>
    </source>
</evidence>
<proteinExistence type="predicted"/>
<evidence type="ECO:0000313" key="2">
    <source>
        <dbReference type="Proteomes" id="UP001151760"/>
    </source>
</evidence>
<keyword evidence="2" id="KW-1185">Reference proteome</keyword>
<reference evidence="1" key="1">
    <citation type="journal article" date="2022" name="Int. J. Mol. Sci.">
        <title>Draft Genome of Tanacetum Coccineum: Genomic Comparison of Closely Related Tanacetum-Family Plants.</title>
        <authorList>
            <person name="Yamashiro T."/>
            <person name="Shiraishi A."/>
            <person name="Nakayama K."/>
            <person name="Satake H."/>
        </authorList>
    </citation>
    <scope>NUCLEOTIDE SEQUENCE</scope>
</reference>
<accession>A0ABQ5BDM7</accession>
<gene>
    <name evidence="1" type="ORF">Tco_0859406</name>
</gene>
<sequence length="117" mass="13306">MAEIKTEMTMEEFVTKDRADNYSGITSITVNGKAAYELKGKFLDDLRDNAFSGTNGEDVAEGSSETNYSEVYGETIRMFHTTYEHQLDAEMSRSDHSHKGYDNDITFHSLMLVRMPM</sequence>